<dbReference type="EMBL" id="UINC01121738">
    <property type="protein sequence ID" value="SVC97109.1"/>
    <property type="molecule type" value="Genomic_DNA"/>
</dbReference>
<gene>
    <name evidence="1" type="ORF">METZ01_LOCUS349963</name>
</gene>
<protein>
    <submittedName>
        <fullName evidence="1">Uncharacterized protein</fullName>
    </submittedName>
</protein>
<organism evidence="1">
    <name type="scientific">marine metagenome</name>
    <dbReference type="NCBI Taxonomy" id="408172"/>
    <lineage>
        <taxon>unclassified sequences</taxon>
        <taxon>metagenomes</taxon>
        <taxon>ecological metagenomes</taxon>
    </lineage>
</organism>
<dbReference type="AlphaFoldDB" id="A0A382RHC5"/>
<reference evidence="1" key="1">
    <citation type="submission" date="2018-05" db="EMBL/GenBank/DDBJ databases">
        <authorList>
            <person name="Lanie J.A."/>
            <person name="Ng W.-L."/>
            <person name="Kazmierczak K.M."/>
            <person name="Andrzejewski T.M."/>
            <person name="Davidsen T.M."/>
            <person name="Wayne K.J."/>
            <person name="Tettelin H."/>
            <person name="Glass J.I."/>
            <person name="Rusch D."/>
            <person name="Podicherti R."/>
            <person name="Tsui H.-C.T."/>
            <person name="Winkler M.E."/>
        </authorList>
    </citation>
    <scope>NUCLEOTIDE SEQUENCE</scope>
</reference>
<proteinExistence type="predicted"/>
<evidence type="ECO:0000313" key="1">
    <source>
        <dbReference type="EMBL" id="SVC97109.1"/>
    </source>
</evidence>
<sequence>MIILLLVAFSDRVYRGPELQEQPALYSLYSYVQMPMAGLLRNSRGNAWQ</sequence>
<accession>A0A382RHC5</accession>
<name>A0A382RHC5_9ZZZZ</name>